<dbReference type="InterPro" id="IPR027417">
    <property type="entry name" value="P-loop_NTPase"/>
</dbReference>
<name>A0ABS2C9V5_9NEIS</name>
<evidence type="ECO:0000256" key="3">
    <source>
        <dbReference type="ARBA" id="ARBA00019010"/>
    </source>
</evidence>
<evidence type="ECO:0000256" key="8">
    <source>
        <dbReference type="ARBA" id="ARBA00022840"/>
    </source>
</evidence>
<sequence>MANDTAFSAFLSDENATIELGHRLAHALQPGMVVFLEGDLGAGKTTLTRGILRGFNFTGRVKSPTYTLVEPYTLLGLEANSKLYFYHFDLYRFNDPSEWEDAGFRDYFNSESICLIEWADKASGQLPSPDWIIQLQPESTGRRILLSATSELGQTCQNALTLAAN</sequence>
<evidence type="ECO:0000256" key="9">
    <source>
        <dbReference type="ARBA" id="ARBA00022842"/>
    </source>
</evidence>
<reference evidence="11 12" key="1">
    <citation type="submission" date="2019-11" db="EMBL/GenBank/DDBJ databases">
        <title>Novel Deefgea species.</title>
        <authorList>
            <person name="Han J.-H."/>
        </authorList>
    </citation>
    <scope>NUCLEOTIDE SEQUENCE [LARGE SCALE GENOMIC DNA]</scope>
    <source>
        <strain evidence="11 12">LMG 24817</strain>
    </source>
</reference>
<evidence type="ECO:0000256" key="5">
    <source>
        <dbReference type="ARBA" id="ARBA00022694"/>
    </source>
</evidence>
<dbReference type="SUPFAM" id="SSF52540">
    <property type="entry name" value="P-loop containing nucleoside triphosphate hydrolases"/>
    <property type="match status" value="1"/>
</dbReference>
<dbReference type="Proteomes" id="UP001195660">
    <property type="component" value="Unassembled WGS sequence"/>
</dbReference>
<dbReference type="EMBL" id="WOFE01000001">
    <property type="protein sequence ID" value="MBM5570914.1"/>
    <property type="molecule type" value="Genomic_DNA"/>
</dbReference>
<evidence type="ECO:0000256" key="7">
    <source>
        <dbReference type="ARBA" id="ARBA00022741"/>
    </source>
</evidence>
<keyword evidence="7" id="KW-0547">Nucleotide-binding</keyword>
<keyword evidence="4" id="KW-0963">Cytoplasm</keyword>
<protein>
    <recommendedName>
        <fullName evidence="3">tRNA threonylcarbamoyladenosine biosynthesis protein TsaE</fullName>
    </recommendedName>
    <alternativeName>
        <fullName evidence="10">t(6)A37 threonylcarbamoyladenosine biosynthesis protein TsaE</fullName>
    </alternativeName>
</protein>
<organism evidence="11 12">
    <name type="scientific">Deefgea chitinilytica</name>
    <dbReference type="NCBI Taxonomy" id="570276"/>
    <lineage>
        <taxon>Bacteria</taxon>
        <taxon>Pseudomonadati</taxon>
        <taxon>Pseudomonadota</taxon>
        <taxon>Betaproteobacteria</taxon>
        <taxon>Neisseriales</taxon>
        <taxon>Chitinibacteraceae</taxon>
        <taxon>Deefgea</taxon>
    </lineage>
</organism>
<comment type="caution">
    <text evidence="11">The sequence shown here is derived from an EMBL/GenBank/DDBJ whole genome shotgun (WGS) entry which is preliminary data.</text>
</comment>
<keyword evidence="8" id="KW-0067">ATP-binding</keyword>
<dbReference type="InterPro" id="IPR003442">
    <property type="entry name" value="T6A_TsaE"/>
</dbReference>
<evidence type="ECO:0000313" key="11">
    <source>
        <dbReference type="EMBL" id="MBM5570914.1"/>
    </source>
</evidence>
<evidence type="ECO:0000256" key="1">
    <source>
        <dbReference type="ARBA" id="ARBA00004496"/>
    </source>
</evidence>
<keyword evidence="5" id="KW-0819">tRNA processing</keyword>
<proteinExistence type="inferred from homology"/>
<evidence type="ECO:0000256" key="6">
    <source>
        <dbReference type="ARBA" id="ARBA00022723"/>
    </source>
</evidence>
<dbReference type="Pfam" id="PF02367">
    <property type="entry name" value="TsaE"/>
    <property type="match status" value="1"/>
</dbReference>
<evidence type="ECO:0000256" key="10">
    <source>
        <dbReference type="ARBA" id="ARBA00032441"/>
    </source>
</evidence>
<evidence type="ECO:0000313" key="12">
    <source>
        <dbReference type="Proteomes" id="UP001195660"/>
    </source>
</evidence>
<comment type="subcellular location">
    <subcellularLocation>
        <location evidence="1">Cytoplasm</location>
    </subcellularLocation>
</comment>
<keyword evidence="6" id="KW-0479">Metal-binding</keyword>
<dbReference type="PANTHER" id="PTHR33540:SF2">
    <property type="entry name" value="TRNA THREONYLCARBAMOYLADENOSINE BIOSYNTHESIS PROTEIN TSAE"/>
    <property type="match status" value="1"/>
</dbReference>
<accession>A0ABS2C9V5</accession>
<dbReference type="PANTHER" id="PTHR33540">
    <property type="entry name" value="TRNA THREONYLCARBAMOYLADENOSINE BIOSYNTHESIS PROTEIN TSAE"/>
    <property type="match status" value="1"/>
</dbReference>
<keyword evidence="12" id="KW-1185">Reference proteome</keyword>
<comment type="similarity">
    <text evidence="2">Belongs to the TsaE family.</text>
</comment>
<dbReference type="NCBIfam" id="TIGR00150">
    <property type="entry name" value="T6A_YjeE"/>
    <property type="match status" value="1"/>
</dbReference>
<evidence type="ECO:0000256" key="2">
    <source>
        <dbReference type="ARBA" id="ARBA00007599"/>
    </source>
</evidence>
<gene>
    <name evidence="11" type="primary">tsaE</name>
    <name evidence="11" type="ORF">GM173_04885</name>
</gene>
<keyword evidence="9" id="KW-0460">Magnesium</keyword>
<evidence type="ECO:0000256" key="4">
    <source>
        <dbReference type="ARBA" id="ARBA00022490"/>
    </source>
</evidence>
<dbReference type="Gene3D" id="3.40.50.300">
    <property type="entry name" value="P-loop containing nucleotide triphosphate hydrolases"/>
    <property type="match status" value="1"/>
</dbReference>